<dbReference type="GO" id="GO:0051087">
    <property type="term" value="F:protein-folding chaperone binding"/>
    <property type="evidence" value="ECO:0007669"/>
    <property type="project" value="TreeGrafter"/>
</dbReference>
<dbReference type="SUPFAM" id="SSF46565">
    <property type="entry name" value="Chaperone J-domain"/>
    <property type="match status" value="1"/>
</dbReference>
<accession>A0A3M9Y9X9</accession>
<dbReference type="GO" id="GO:0005783">
    <property type="term" value="C:endoplasmic reticulum"/>
    <property type="evidence" value="ECO:0007669"/>
    <property type="project" value="TreeGrafter"/>
</dbReference>
<sequence>MVLNSASPDLLRWLMLRIANPARLVVATAAAVIMSNFLSLLGWSFLPNFVTGWTQTIYYSITIRAGDPRPQPGSAKYITHRRRIHFLVVSLYLLYTLYEADHELRRDGSFYSDLGLSTLAPEDREIKSRFRRLAAVHHPDKSSDADGASRFIHLKLASDTLLNPAARFAYDRFGPEVTQWQRLNTVRDYLARGVLQSLLPHYAVAAAALYGLGLLGYLDWGRYWRWLLLAALCLFELTIVTRPLPPAFLTAANALTSTLTTRQPFLPFQLIALARKASITLYIAFNQLGPLIDVLLTGGPPPPDDDAAAQESLHQGLERLDALAHGLDHDAAKLLSMEMVPYAGDAEALGSVRAKVKDWLVQNTIRADPMVKDAVGNSIRRRRTDAPAGAKGTR</sequence>
<protein>
    <recommendedName>
        <fullName evidence="3">J domain-containing protein</fullName>
    </recommendedName>
</protein>
<keyword evidence="5" id="KW-1185">Reference proteome</keyword>
<dbReference type="SMART" id="SM00271">
    <property type="entry name" value="DnaJ"/>
    <property type="match status" value="1"/>
</dbReference>
<dbReference type="Proteomes" id="UP000267145">
    <property type="component" value="Unassembled WGS sequence"/>
</dbReference>
<dbReference type="GeneID" id="39610593"/>
<dbReference type="InterPro" id="IPR036869">
    <property type="entry name" value="J_dom_sf"/>
</dbReference>
<feature type="domain" description="J" evidence="3">
    <location>
        <begin position="109"/>
        <end position="174"/>
    </location>
</feature>
<gene>
    <name evidence="4" type="ORF">D7B24_006904</name>
</gene>
<evidence type="ECO:0000256" key="2">
    <source>
        <dbReference type="SAM" id="Phobius"/>
    </source>
</evidence>
<comment type="caution">
    <text evidence="4">The sequence shown here is derived from an EMBL/GenBank/DDBJ whole genome shotgun (WGS) entry which is preliminary data.</text>
</comment>
<evidence type="ECO:0000313" key="4">
    <source>
        <dbReference type="EMBL" id="RNJ56772.1"/>
    </source>
</evidence>
<evidence type="ECO:0000256" key="1">
    <source>
        <dbReference type="ARBA" id="ARBA00023186"/>
    </source>
</evidence>
<feature type="transmembrane region" description="Helical" evidence="2">
    <location>
        <begin position="21"/>
        <end position="46"/>
    </location>
</feature>
<keyword evidence="1" id="KW-0143">Chaperone</keyword>
<dbReference type="PANTHER" id="PTHR44360">
    <property type="entry name" value="DNAJ HOMOLOG SUBFAMILY B MEMBER 9"/>
    <property type="match status" value="1"/>
</dbReference>
<reference evidence="4 5" key="1">
    <citation type="submission" date="2018-10" db="EMBL/GenBank/DDBJ databases">
        <title>Genome sequence of Verticillium nonalfalfae VnAa140.</title>
        <authorList>
            <person name="Stajich J.E."/>
            <person name="Kasson M.T."/>
        </authorList>
    </citation>
    <scope>NUCLEOTIDE SEQUENCE [LARGE SCALE GENOMIC DNA]</scope>
    <source>
        <strain evidence="4 5">VnAa140</strain>
    </source>
</reference>
<dbReference type="Gene3D" id="1.10.287.110">
    <property type="entry name" value="DnaJ domain"/>
    <property type="match status" value="1"/>
</dbReference>
<name>A0A3M9Y9X9_9PEZI</name>
<organism evidence="4 5">
    <name type="scientific">Verticillium nonalfalfae</name>
    <dbReference type="NCBI Taxonomy" id="1051616"/>
    <lineage>
        <taxon>Eukaryota</taxon>
        <taxon>Fungi</taxon>
        <taxon>Dikarya</taxon>
        <taxon>Ascomycota</taxon>
        <taxon>Pezizomycotina</taxon>
        <taxon>Sordariomycetes</taxon>
        <taxon>Hypocreomycetidae</taxon>
        <taxon>Glomerellales</taxon>
        <taxon>Plectosphaerellaceae</taxon>
        <taxon>Verticillium</taxon>
    </lineage>
</organism>
<dbReference type="AlphaFoldDB" id="A0A3M9Y9X9"/>
<dbReference type="Pfam" id="PF00226">
    <property type="entry name" value="DnaJ"/>
    <property type="match status" value="1"/>
</dbReference>
<dbReference type="RefSeq" id="XP_028494930.1">
    <property type="nucleotide sequence ID" value="XM_028641024.1"/>
</dbReference>
<dbReference type="InterPro" id="IPR001623">
    <property type="entry name" value="DnaJ_domain"/>
</dbReference>
<keyword evidence="2" id="KW-1133">Transmembrane helix</keyword>
<dbReference type="CDD" id="cd06257">
    <property type="entry name" value="DnaJ"/>
    <property type="match status" value="1"/>
</dbReference>
<keyword evidence="2" id="KW-0812">Transmembrane</keyword>
<dbReference type="EMBL" id="RBVV01000051">
    <property type="protein sequence ID" value="RNJ56772.1"/>
    <property type="molecule type" value="Genomic_DNA"/>
</dbReference>
<dbReference type="InterPro" id="IPR051948">
    <property type="entry name" value="Hsp70_co-chaperone_J-domain"/>
</dbReference>
<proteinExistence type="predicted"/>
<dbReference type="PANTHER" id="PTHR44360:SF1">
    <property type="entry name" value="DNAJ HOMOLOG SUBFAMILY B MEMBER 9"/>
    <property type="match status" value="1"/>
</dbReference>
<dbReference type="GO" id="GO:0036503">
    <property type="term" value="P:ERAD pathway"/>
    <property type="evidence" value="ECO:0007669"/>
    <property type="project" value="TreeGrafter"/>
</dbReference>
<keyword evidence="2" id="KW-0472">Membrane</keyword>
<evidence type="ECO:0000259" key="3">
    <source>
        <dbReference type="PROSITE" id="PS50076"/>
    </source>
</evidence>
<evidence type="ECO:0000313" key="5">
    <source>
        <dbReference type="Proteomes" id="UP000267145"/>
    </source>
</evidence>
<dbReference type="GO" id="GO:0051787">
    <property type="term" value="F:misfolded protein binding"/>
    <property type="evidence" value="ECO:0007669"/>
    <property type="project" value="TreeGrafter"/>
</dbReference>
<dbReference type="PROSITE" id="PS50076">
    <property type="entry name" value="DNAJ_2"/>
    <property type="match status" value="1"/>
</dbReference>
<feature type="transmembrane region" description="Helical" evidence="2">
    <location>
        <begin position="199"/>
        <end position="217"/>
    </location>
</feature>
<dbReference type="STRING" id="1051616.A0A3M9Y9X9"/>